<dbReference type="RefSeq" id="WP_014018165.1">
    <property type="nucleotide sequence ID" value="NC_015914.1"/>
</dbReference>
<dbReference type="Proteomes" id="UP000001635">
    <property type="component" value="Chromosome"/>
</dbReference>
<proteinExistence type="predicted"/>
<dbReference type="EMBL" id="CP002955">
    <property type="protein sequence ID" value="AEL23866.1"/>
    <property type="molecule type" value="Genomic_DNA"/>
</dbReference>
<gene>
    <name evidence="1" type="ordered locus">Cycma_0081</name>
</gene>
<keyword evidence="2" id="KW-1185">Reference proteome</keyword>
<dbReference type="AlphaFoldDB" id="G0IZ87"/>
<name>G0IZ87_CYCMS</name>
<reference evidence="2" key="1">
    <citation type="submission" date="2011-07" db="EMBL/GenBank/DDBJ databases">
        <title>The complete genome of Cyclobacterium marinum DSM 745.</title>
        <authorList>
            <person name="Lucas S."/>
            <person name="Han J."/>
            <person name="Lapidus A."/>
            <person name="Bruce D."/>
            <person name="Goodwin L."/>
            <person name="Pitluck S."/>
            <person name="Peters L."/>
            <person name="Kyrpides N."/>
            <person name="Mavromatis K."/>
            <person name="Ivanova N."/>
            <person name="Ovchinnikova G."/>
            <person name="Chertkov O."/>
            <person name="Detter J.C."/>
            <person name="Tapia R."/>
            <person name="Han C."/>
            <person name="Land M."/>
            <person name="Hauser L."/>
            <person name="Markowitz V."/>
            <person name="Cheng J.-F."/>
            <person name="Hugenholtz P."/>
            <person name="Woyke T."/>
            <person name="Wu D."/>
            <person name="Tindall B."/>
            <person name="Schuetze A."/>
            <person name="Brambilla E."/>
            <person name="Klenk H.-P."/>
            <person name="Eisen J.A."/>
        </authorList>
    </citation>
    <scope>NUCLEOTIDE SEQUENCE [LARGE SCALE GENOMIC DNA]</scope>
    <source>
        <strain evidence="2">ATCC 25205 / DSM 745 / LMG 13164 / NCIMB 1802</strain>
    </source>
</reference>
<organism evidence="1 2">
    <name type="scientific">Cyclobacterium marinum (strain ATCC 25205 / DSM 745 / LMG 13164 / NCIMB 1802)</name>
    <name type="common">Flectobacillus marinus</name>
    <dbReference type="NCBI Taxonomy" id="880070"/>
    <lineage>
        <taxon>Bacteria</taxon>
        <taxon>Pseudomonadati</taxon>
        <taxon>Bacteroidota</taxon>
        <taxon>Cytophagia</taxon>
        <taxon>Cytophagales</taxon>
        <taxon>Cyclobacteriaceae</taxon>
        <taxon>Cyclobacterium</taxon>
    </lineage>
</organism>
<evidence type="ECO:0000313" key="1">
    <source>
        <dbReference type="EMBL" id="AEL23866.1"/>
    </source>
</evidence>
<evidence type="ECO:0008006" key="3">
    <source>
        <dbReference type="Google" id="ProtNLM"/>
    </source>
</evidence>
<dbReference type="STRING" id="880070.Cycma_0081"/>
<protein>
    <recommendedName>
        <fullName evidence="3">ASCH domain-containing protein</fullName>
    </recommendedName>
</protein>
<dbReference type="HOGENOM" id="CLU_1861882_0_0_10"/>
<evidence type="ECO:0000313" key="2">
    <source>
        <dbReference type="Proteomes" id="UP000001635"/>
    </source>
</evidence>
<accession>G0IZ87</accession>
<dbReference type="KEGG" id="cmr:Cycma_0081"/>
<sequence>MKDMLLGFKKQFAQPILDGTKIFTVREKRKVEPKVGETLHMYSGLRTKYTEVISKEHKLTGIQTVNILISKTMGLKVAVFIDGIQLSKTQLLVFIQSDGFKNIDDFAAFWLKGVKKSKEGFQTVIKNHLVMYHWTDFRF</sequence>